<reference evidence="7" key="1">
    <citation type="submission" date="2021-02" db="EMBL/GenBank/DDBJ databases">
        <title>Neisseriaceae sp. 26B isolated from the cloaca of a Common Toad-headed Turtle (Mesoclemmys nasuta).</title>
        <authorList>
            <person name="Spergser J."/>
            <person name="Busse H.-J."/>
        </authorList>
    </citation>
    <scope>NUCLEOTIDE SEQUENCE</scope>
    <source>
        <strain evidence="7">26B</strain>
    </source>
</reference>
<evidence type="ECO:0000256" key="5">
    <source>
        <dbReference type="PIRSR" id="PIRSR617867-1"/>
    </source>
</evidence>
<evidence type="ECO:0000256" key="1">
    <source>
        <dbReference type="ARBA" id="ARBA00011063"/>
    </source>
</evidence>
<feature type="domain" description="Phosphotyrosine protein phosphatase I" evidence="6">
    <location>
        <begin position="5"/>
        <end position="151"/>
    </location>
</feature>
<keyword evidence="3" id="KW-0378">Hydrolase</keyword>
<dbReference type="Proteomes" id="UP000653156">
    <property type="component" value="Chromosome"/>
</dbReference>
<dbReference type="RefSeq" id="WP_230339066.1">
    <property type="nucleotide sequence ID" value="NZ_CP069798.1"/>
</dbReference>
<gene>
    <name evidence="7" type="ORF">JQU52_13995</name>
</gene>
<dbReference type="Pfam" id="PF01451">
    <property type="entry name" value="LMWPc"/>
    <property type="match status" value="1"/>
</dbReference>
<accession>A0A892ZEE5</accession>
<evidence type="ECO:0000256" key="4">
    <source>
        <dbReference type="ARBA" id="ARBA00022912"/>
    </source>
</evidence>
<keyword evidence="4" id="KW-0904">Protein phosphatase</keyword>
<dbReference type="PANTHER" id="PTHR11717">
    <property type="entry name" value="LOW MOLECULAR WEIGHT PROTEIN TYROSINE PHOSPHATASE"/>
    <property type="match status" value="1"/>
</dbReference>
<dbReference type="InterPro" id="IPR017867">
    <property type="entry name" value="Tyr_phospatase_low_mol_wt"/>
</dbReference>
<organism evidence="7 8">
    <name type="scientific">Paralysiella testudinis</name>
    <dbReference type="NCBI Taxonomy" id="2809020"/>
    <lineage>
        <taxon>Bacteria</taxon>
        <taxon>Pseudomonadati</taxon>
        <taxon>Pseudomonadota</taxon>
        <taxon>Betaproteobacteria</taxon>
        <taxon>Neisseriales</taxon>
        <taxon>Neisseriaceae</taxon>
        <taxon>Paralysiella</taxon>
    </lineage>
</organism>
<dbReference type="CDD" id="cd16343">
    <property type="entry name" value="LMWPTP"/>
    <property type="match status" value="1"/>
</dbReference>
<protein>
    <recommendedName>
        <fullName evidence="2">protein-tyrosine-phosphatase</fullName>
        <ecNumber evidence="2">3.1.3.48</ecNumber>
    </recommendedName>
</protein>
<dbReference type="AlphaFoldDB" id="A0A892ZEE5"/>
<name>A0A892ZEE5_9NEIS</name>
<dbReference type="InterPro" id="IPR036196">
    <property type="entry name" value="Ptyr_pPase_sf"/>
</dbReference>
<dbReference type="PANTHER" id="PTHR11717:SF7">
    <property type="entry name" value="LOW MOLECULAR WEIGHT PHOSPHOTYROSINE PROTEIN PHOSPHATASE"/>
    <property type="match status" value="1"/>
</dbReference>
<dbReference type="SUPFAM" id="SSF52788">
    <property type="entry name" value="Phosphotyrosine protein phosphatases I"/>
    <property type="match status" value="1"/>
</dbReference>
<evidence type="ECO:0000256" key="3">
    <source>
        <dbReference type="ARBA" id="ARBA00022801"/>
    </source>
</evidence>
<dbReference type="KEGG" id="ptes:JQU52_13995"/>
<dbReference type="SMART" id="SM00226">
    <property type="entry name" value="LMWPc"/>
    <property type="match status" value="1"/>
</dbReference>
<feature type="active site" evidence="5">
    <location>
        <position position="17"/>
    </location>
</feature>
<evidence type="ECO:0000313" key="7">
    <source>
        <dbReference type="EMBL" id="QRQ81765.1"/>
    </source>
</evidence>
<dbReference type="Gene3D" id="3.40.50.2300">
    <property type="match status" value="1"/>
</dbReference>
<dbReference type="InterPro" id="IPR023485">
    <property type="entry name" value="Ptyr_pPase"/>
</dbReference>
<dbReference type="GO" id="GO:0004725">
    <property type="term" value="F:protein tyrosine phosphatase activity"/>
    <property type="evidence" value="ECO:0007669"/>
    <property type="project" value="UniProtKB-EC"/>
</dbReference>
<proteinExistence type="inferred from homology"/>
<dbReference type="EC" id="3.1.3.48" evidence="2"/>
<feature type="active site" description="Nucleophile" evidence="5">
    <location>
        <position position="11"/>
    </location>
</feature>
<keyword evidence="8" id="KW-1185">Reference proteome</keyword>
<dbReference type="InterPro" id="IPR050438">
    <property type="entry name" value="LMW_PTPase"/>
</dbReference>
<feature type="active site" description="Proton donor" evidence="5">
    <location>
        <position position="127"/>
    </location>
</feature>
<sequence>MKTPTRILMVCLGNICRSPLAEYVLRQQLQQAGLAAYVQVASAGTSGWHNGENMHQGSLKTLQQHGIDPSGFRSRQVCTHDGQDFDYLIAMDNDNLAELERLFGRQPDKIFKITDLTPALGYDHVPDPYYTGDFDETHRIVSAAAAVLVQRLQQA</sequence>
<comment type="similarity">
    <text evidence="1">Belongs to the low molecular weight phosphotyrosine protein phosphatase family.</text>
</comment>
<evidence type="ECO:0000313" key="8">
    <source>
        <dbReference type="Proteomes" id="UP000653156"/>
    </source>
</evidence>
<evidence type="ECO:0000256" key="2">
    <source>
        <dbReference type="ARBA" id="ARBA00013064"/>
    </source>
</evidence>
<evidence type="ECO:0000259" key="6">
    <source>
        <dbReference type="SMART" id="SM00226"/>
    </source>
</evidence>
<dbReference type="PRINTS" id="PR00719">
    <property type="entry name" value="LMWPTPASE"/>
</dbReference>
<dbReference type="EMBL" id="CP069798">
    <property type="protein sequence ID" value="QRQ81765.1"/>
    <property type="molecule type" value="Genomic_DNA"/>
</dbReference>